<organism evidence="2 3">
    <name type="scientific">Telmatospirillum siberiense</name>
    <dbReference type="NCBI Taxonomy" id="382514"/>
    <lineage>
        <taxon>Bacteria</taxon>
        <taxon>Pseudomonadati</taxon>
        <taxon>Pseudomonadota</taxon>
        <taxon>Alphaproteobacteria</taxon>
        <taxon>Rhodospirillales</taxon>
        <taxon>Rhodospirillaceae</taxon>
        <taxon>Telmatospirillum</taxon>
    </lineage>
</organism>
<evidence type="ECO:0000313" key="3">
    <source>
        <dbReference type="Proteomes" id="UP000233293"/>
    </source>
</evidence>
<name>A0A2N3PQX4_9PROT</name>
<evidence type="ECO:0000256" key="1">
    <source>
        <dbReference type="SAM" id="MobiDB-lite"/>
    </source>
</evidence>
<gene>
    <name evidence="2" type="ORF">CWS72_20020</name>
</gene>
<sequence>MTERQKEIAQRLPAGEALLLEYLHKLERHRQGRRAVIARLSNLQAENRREHHIRIAVNTFEPLVKQLKGQIFALSNADLIFVFKEVALHEVESIIVKLRFMFGDDPALADEAIGGRAAFFDWFLLERDYDSLLHMAQRMTSDEEQRRTQEMPKGQPPIGNRRVASRGEALSAQMLAKLEEALASADLANMMRRQAVCAIVGKTPPQPVFNELFISIADLRETLLPTVNLASSPWLFQQLTETLDRRVLSLLNKHDDRTVAGDISINLNVQTLLSPEFLVFDDNIKASMRGTQVLELQKVDIFADLGAFLFARDFAHDRGYRICIDGVNLESLPFVDRGRLGIDLVKIIWDPAMTQGTLPNGASLEDYVRRCGPSRSILCRCDAQDAIDFGQSVGITLFQGRHVESLLAANAGKRGGLRRR</sequence>
<accession>A0A2N3PQX4</accession>
<feature type="compositionally biased region" description="Basic and acidic residues" evidence="1">
    <location>
        <begin position="141"/>
        <end position="150"/>
    </location>
</feature>
<evidence type="ECO:0008006" key="4">
    <source>
        <dbReference type="Google" id="ProtNLM"/>
    </source>
</evidence>
<comment type="caution">
    <text evidence="2">The sequence shown here is derived from an EMBL/GenBank/DDBJ whole genome shotgun (WGS) entry which is preliminary data.</text>
</comment>
<reference evidence="3" key="1">
    <citation type="submission" date="2017-12" db="EMBL/GenBank/DDBJ databases">
        <title>Draft genome sequence of Telmatospirillum siberiense 26-4b1T, an acidotolerant peatland alphaproteobacterium potentially involved in sulfur cycling.</title>
        <authorList>
            <person name="Hausmann B."/>
            <person name="Pjevac P."/>
            <person name="Schreck K."/>
            <person name="Herbold C.W."/>
            <person name="Daims H."/>
            <person name="Wagner M."/>
            <person name="Pester M."/>
            <person name="Loy A."/>
        </authorList>
    </citation>
    <scope>NUCLEOTIDE SEQUENCE [LARGE SCALE GENOMIC DNA]</scope>
    <source>
        <strain evidence="3">26-4b1</strain>
    </source>
</reference>
<keyword evidence="3" id="KW-1185">Reference proteome</keyword>
<dbReference type="OrthoDB" id="8431402at2"/>
<dbReference type="AlphaFoldDB" id="A0A2N3PQX4"/>
<dbReference type="SUPFAM" id="SSF141868">
    <property type="entry name" value="EAL domain-like"/>
    <property type="match status" value="1"/>
</dbReference>
<dbReference type="InterPro" id="IPR035919">
    <property type="entry name" value="EAL_sf"/>
</dbReference>
<feature type="region of interest" description="Disordered" evidence="1">
    <location>
        <begin position="141"/>
        <end position="161"/>
    </location>
</feature>
<proteinExistence type="predicted"/>
<protein>
    <recommendedName>
        <fullName evidence="4">EAL domain-containing protein</fullName>
    </recommendedName>
</protein>
<evidence type="ECO:0000313" key="2">
    <source>
        <dbReference type="EMBL" id="PKU22798.1"/>
    </source>
</evidence>
<dbReference type="Proteomes" id="UP000233293">
    <property type="component" value="Unassembled WGS sequence"/>
</dbReference>
<dbReference type="EMBL" id="PIUM01000027">
    <property type="protein sequence ID" value="PKU22798.1"/>
    <property type="molecule type" value="Genomic_DNA"/>
</dbReference>